<evidence type="ECO:0000259" key="1">
    <source>
        <dbReference type="Pfam" id="PF01738"/>
    </source>
</evidence>
<dbReference type="EMBL" id="BOQP01000003">
    <property type="protein sequence ID" value="GIM67243.1"/>
    <property type="molecule type" value="Genomic_DNA"/>
</dbReference>
<feature type="domain" description="Dienelactone hydrolase" evidence="1">
    <location>
        <begin position="1"/>
        <end position="223"/>
    </location>
</feature>
<dbReference type="AlphaFoldDB" id="A0A919S8Z0"/>
<dbReference type="PANTHER" id="PTHR46623:SF6">
    <property type="entry name" value="ALPHA_BETA-HYDROLASES SUPERFAMILY PROTEIN"/>
    <property type="match status" value="1"/>
</dbReference>
<dbReference type="Pfam" id="PF01738">
    <property type="entry name" value="DLH"/>
    <property type="match status" value="1"/>
</dbReference>
<dbReference type="InterPro" id="IPR051049">
    <property type="entry name" value="Dienelactone_hydrolase-like"/>
</dbReference>
<keyword evidence="3" id="KW-1185">Reference proteome</keyword>
<dbReference type="InterPro" id="IPR029058">
    <property type="entry name" value="AB_hydrolase_fold"/>
</dbReference>
<name>A0A919S8Z0_9ACTN</name>
<dbReference type="SUPFAM" id="SSF53474">
    <property type="entry name" value="alpha/beta-Hydrolases"/>
    <property type="match status" value="1"/>
</dbReference>
<dbReference type="PANTHER" id="PTHR46623">
    <property type="entry name" value="CARBOXYMETHYLENEBUTENOLIDASE-RELATED"/>
    <property type="match status" value="1"/>
</dbReference>
<protein>
    <submittedName>
        <fullName evidence="2">Carboxymethylenebutenolidase</fullName>
    </submittedName>
</protein>
<reference evidence="2" key="1">
    <citation type="submission" date="2021-03" db="EMBL/GenBank/DDBJ databases">
        <title>Whole genome shotgun sequence of Actinoplanes consettensis NBRC 14913.</title>
        <authorList>
            <person name="Komaki H."/>
            <person name="Tamura T."/>
        </authorList>
    </citation>
    <scope>NUCLEOTIDE SEQUENCE</scope>
    <source>
        <strain evidence="2">NBRC 14913</strain>
    </source>
</reference>
<proteinExistence type="predicted"/>
<gene>
    <name evidence="2" type="ORF">Aco04nite_05400</name>
</gene>
<dbReference type="Gene3D" id="3.40.50.1820">
    <property type="entry name" value="alpha/beta hydrolase"/>
    <property type="match status" value="1"/>
</dbReference>
<comment type="caution">
    <text evidence="2">The sequence shown here is derived from an EMBL/GenBank/DDBJ whole genome shotgun (WGS) entry which is preliminary data.</text>
</comment>
<organism evidence="2 3">
    <name type="scientific">Winogradskya consettensis</name>
    <dbReference type="NCBI Taxonomy" id="113560"/>
    <lineage>
        <taxon>Bacteria</taxon>
        <taxon>Bacillati</taxon>
        <taxon>Actinomycetota</taxon>
        <taxon>Actinomycetes</taxon>
        <taxon>Micromonosporales</taxon>
        <taxon>Micromonosporaceae</taxon>
        <taxon>Winogradskya</taxon>
    </lineage>
</organism>
<sequence length="234" mass="24868">MPAYVARPADPGPAPAVLVGMELFGVSAHVRDVCEQLADLGYYAVAPDLYHREPSTGELPADAEGRARGFDMLGRLTREQALADVGATLKQLRGAGHHVAGMVGLSVGGHLAYLSATAFDLPAVAVFYGGWLPTTDIPLSRPQPTLDRTSAITARVLMLLGADDPLIPAEQRKQIAEALTAAGVDHELVAYSGAGHGFFCRQRDSYEPVAAADAWGRVCRMLHESRVNTTLRAV</sequence>
<dbReference type="GO" id="GO:0016787">
    <property type="term" value="F:hydrolase activity"/>
    <property type="evidence" value="ECO:0007669"/>
    <property type="project" value="InterPro"/>
</dbReference>
<dbReference type="InterPro" id="IPR002925">
    <property type="entry name" value="Dienelactn_hydro"/>
</dbReference>
<dbReference type="Proteomes" id="UP000680865">
    <property type="component" value="Unassembled WGS sequence"/>
</dbReference>
<evidence type="ECO:0000313" key="2">
    <source>
        <dbReference type="EMBL" id="GIM67243.1"/>
    </source>
</evidence>
<evidence type="ECO:0000313" key="3">
    <source>
        <dbReference type="Proteomes" id="UP000680865"/>
    </source>
</evidence>
<accession>A0A919S8Z0</accession>